<evidence type="ECO:0000259" key="3">
    <source>
        <dbReference type="Pfam" id="PF13828"/>
    </source>
</evidence>
<evidence type="ECO:0000313" key="4">
    <source>
        <dbReference type="EMBL" id="SDO91667.1"/>
    </source>
</evidence>
<dbReference type="EMBL" id="FNJN01000003">
    <property type="protein sequence ID" value="SDO91667.1"/>
    <property type="molecule type" value="Genomic_DNA"/>
</dbReference>
<feature type="transmembrane region" description="Helical" evidence="2">
    <location>
        <begin position="153"/>
        <end position="180"/>
    </location>
</feature>
<feature type="compositionally biased region" description="Low complexity" evidence="1">
    <location>
        <begin position="50"/>
        <end position="98"/>
    </location>
</feature>
<keyword evidence="2" id="KW-1133">Transmembrane helix</keyword>
<organism evidence="4 5">
    <name type="scientific">Microbacterium testaceum (strain StLB037)</name>
    <dbReference type="NCBI Taxonomy" id="979556"/>
    <lineage>
        <taxon>Bacteria</taxon>
        <taxon>Bacillati</taxon>
        <taxon>Actinomycetota</taxon>
        <taxon>Actinomycetes</taxon>
        <taxon>Micrococcales</taxon>
        <taxon>Microbacteriaceae</taxon>
        <taxon>Microbacterium</taxon>
    </lineage>
</organism>
<feature type="compositionally biased region" description="Basic and acidic residues" evidence="1">
    <location>
        <begin position="1"/>
        <end position="11"/>
    </location>
</feature>
<dbReference type="RefSeq" id="WP_081349721.1">
    <property type="nucleotide sequence ID" value="NZ_FNJN01000003.1"/>
</dbReference>
<proteinExistence type="predicted"/>
<feature type="compositionally biased region" description="Low complexity" evidence="1">
    <location>
        <begin position="13"/>
        <end position="28"/>
    </location>
</feature>
<feature type="region of interest" description="Disordered" evidence="1">
    <location>
        <begin position="1"/>
        <end position="117"/>
    </location>
</feature>
<sequence>MSDDRTTDPQHPDNTGSDSSSGGDNSSSPYAPQSDGVPGYDSPAAPATPPYEAAGSSASAPPYGSSTEGSATGGAAPCGTPAPDAPAYGTPAAPAYGTPAPPASGTPAPEAPAYGAPAYGQPTTSTYGQPAYGTPNAGYGYGGGYIAPARTNVLAIISLVASLVGFVLILPVVGSIAGVIMGHISLKQIKDRGERGRGMALAGVIIGYVTLLFVILFVIGISILIASAGTSGARYGA</sequence>
<dbReference type="Pfam" id="PF13828">
    <property type="entry name" value="DUF4190"/>
    <property type="match status" value="1"/>
</dbReference>
<dbReference type="InterPro" id="IPR025241">
    <property type="entry name" value="DUF4190"/>
</dbReference>
<name>A0A1H0NFW8_MICTS</name>
<feature type="domain" description="DUF4190" evidence="3">
    <location>
        <begin position="154"/>
        <end position="217"/>
    </location>
</feature>
<accession>A0A1H0NFW8</accession>
<keyword evidence="2" id="KW-0472">Membrane</keyword>
<evidence type="ECO:0000313" key="5">
    <source>
        <dbReference type="Proteomes" id="UP000186456"/>
    </source>
</evidence>
<evidence type="ECO:0000256" key="2">
    <source>
        <dbReference type="SAM" id="Phobius"/>
    </source>
</evidence>
<evidence type="ECO:0000256" key="1">
    <source>
        <dbReference type="SAM" id="MobiDB-lite"/>
    </source>
</evidence>
<protein>
    <recommendedName>
        <fullName evidence="3">DUF4190 domain-containing protein</fullName>
    </recommendedName>
</protein>
<dbReference type="AlphaFoldDB" id="A0A1H0NFW8"/>
<dbReference type="Proteomes" id="UP000186456">
    <property type="component" value="Unassembled WGS sequence"/>
</dbReference>
<feature type="transmembrane region" description="Helical" evidence="2">
    <location>
        <begin position="201"/>
        <end position="226"/>
    </location>
</feature>
<feature type="compositionally biased region" description="Low complexity" evidence="1">
    <location>
        <begin position="105"/>
        <end position="117"/>
    </location>
</feature>
<gene>
    <name evidence="4" type="ORF">SAMN04487788_1328</name>
</gene>
<reference evidence="4 5" key="1">
    <citation type="submission" date="2016-10" db="EMBL/GenBank/DDBJ databases">
        <authorList>
            <person name="de Groot N.N."/>
        </authorList>
    </citation>
    <scope>NUCLEOTIDE SEQUENCE [LARGE SCALE GENOMIC DNA]</scope>
    <source>
        <strain evidence="4 5">StLB037</strain>
    </source>
</reference>
<keyword evidence="2" id="KW-0812">Transmembrane</keyword>